<comment type="subcellular location">
    <subcellularLocation>
        <location evidence="1">Nucleus</location>
    </subcellularLocation>
</comment>
<dbReference type="GO" id="GO:0046983">
    <property type="term" value="F:protein dimerization activity"/>
    <property type="evidence" value="ECO:0007669"/>
    <property type="project" value="InterPro"/>
</dbReference>
<dbReference type="Pfam" id="PF00010">
    <property type="entry name" value="HLH"/>
    <property type="match status" value="1"/>
</dbReference>
<feature type="compositionally biased region" description="Basic and acidic residues" evidence="6">
    <location>
        <begin position="45"/>
        <end position="54"/>
    </location>
</feature>
<dbReference type="EMBL" id="JAYMYS010000003">
    <property type="protein sequence ID" value="KAK7401953.1"/>
    <property type="molecule type" value="Genomic_DNA"/>
</dbReference>
<feature type="coiled-coil region" evidence="5">
    <location>
        <begin position="85"/>
        <end position="112"/>
    </location>
</feature>
<protein>
    <recommendedName>
        <fullName evidence="7">BHLH domain-containing protein</fullName>
    </recommendedName>
</protein>
<keyword evidence="4" id="KW-0539">Nucleus</keyword>
<organism evidence="8 9">
    <name type="scientific">Psophocarpus tetragonolobus</name>
    <name type="common">Winged bean</name>
    <name type="synonym">Dolichos tetragonolobus</name>
    <dbReference type="NCBI Taxonomy" id="3891"/>
    <lineage>
        <taxon>Eukaryota</taxon>
        <taxon>Viridiplantae</taxon>
        <taxon>Streptophyta</taxon>
        <taxon>Embryophyta</taxon>
        <taxon>Tracheophyta</taxon>
        <taxon>Spermatophyta</taxon>
        <taxon>Magnoliopsida</taxon>
        <taxon>eudicotyledons</taxon>
        <taxon>Gunneridae</taxon>
        <taxon>Pentapetalae</taxon>
        <taxon>rosids</taxon>
        <taxon>fabids</taxon>
        <taxon>Fabales</taxon>
        <taxon>Fabaceae</taxon>
        <taxon>Papilionoideae</taxon>
        <taxon>50 kb inversion clade</taxon>
        <taxon>NPAAA clade</taxon>
        <taxon>indigoferoid/millettioid clade</taxon>
        <taxon>Phaseoleae</taxon>
        <taxon>Psophocarpus</taxon>
    </lineage>
</organism>
<dbReference type="InterPro" id="IPR036638">
    <property type="entry name" value="HLH_DNA-bd_sf"/>
</dbReference>
<dbReference type="AlphaFoldDB" id="A0AAN9SZC0"/>
<dbReference type="GO" id="GO:0090575">
    <property type="term" value="C:RNA polymerase II transcription regulator complex"/>
    <property type="evidence" value="ECO:0007669"/>
    <property type="project" value="TreeGrafter"/>
</dbReference>
<evidence type="ECO:0000259" key="7">
    <source>
        <dbReference type="PROSITE" id="PS50888"/>
    </source>
</evidence>
<keyword evidence="9" id="KW-1185">Reference proteome</keyword>
<feature type="domain" description="BHLH" evidence="7">
    <location>
        <begin position="43"/>
        <end position="95"/>
    </location>
</feature>
<dbReference type="SUPFAM" id="SSF47459">
    <property type="entry name" value="HLH, helix-loop-helix DNA-binding domain"/>
    <property type="match status" value="1"/>
</dbReference>
<feature type="region of interest" description="Disordered" evidence="6">
    <location>
        <begin position="33"/>
        <end position="54"/>
    </location>
</feature>
<dbReference type="Gene3D" id="4.10.280.10">
    <property type="entry name" value="Helix-loop-helix DNA-binding domain"/>
    <property type="match status" value="1"/>
</dbReference>
<dbReference type="GO" id="GO:0000977">
    <property type="term" value="F:RNA polymerase II transcription regulatory region sequence-specific DNA binding"/>
    <property type="evidence" value="ECO:0007669"/>
    <property type="project" value="TreeGrafter"/>
</dbReference>
<evidence type="ECO:0000256" key="5">
    <source>
        <dbReference type="SAM" id="Coils"/>
    </source>
</evidence>
<comment type="caution">
    <text evidence="8">The sequence shown here is derived from an EMBL/GenBank/DDBJ whole genome shotgun (WGS) entry which is preliminary data.</text>
</comment>
<dbReference type="FunFam" id="4.10.280.10:FF:000103">
    <property type="entry name" value="Transcription factor bHLH162"/>
    <property type="match status" value="1"/>
</dbReference>
<dbReference type="PANTHER" id="PTHR13935">
    <property type="entry name" value="ACHAETE-SCUTE TRANSCRIPTION FACTOR-RELATED"/>
    <property type="match status" value="1"/>
</dbReference>
<reference evidence="8 9" key="1">
    <citation type="submission" date="2024-01" db="EMBL/GenBank/DDBJ databases">
        <title>The genomes of 5 underutilized Papilionoideae crops provide insights into root nodulation and disease resistanc.</title>
        <authorList>
            <person name="Jiang F."/>
        </authorList>
    </citation>
    <scope>NUCLEOTIDE SEQUENCE [LARGE SCALE GENOMIC DNA]</scope>
    <source>
        <strain evidence="8">DUOXIRENSHENG_FW03</strain>
        <tissue evidence="8">Leaves</tissue>
    </source>
</reference>
<feature type="compositionally biased region" description="Polar residues" evidence="6">
    <location>
        <begin position="33"/>
        <end position="44"/>
    </location>
</feature>
<dbReference type="InterPro" id="IPR015660">
    <property type="entry name" value="MASH1/Ascl1a-like"/>
</dbReference>
<sequence length="249" mass="28090">MTCVFNVTLTHRLPYCPVIVMCHCLRINNCQMDQQKGTQPSSSSKVERKVAEKNRRNQMKNLYSKLNSLLPNFNPKEGMALPGKIDEAINYIKSLETQVKMAKEKKERLMKRKRTHSVCSSASEAQGRLKPPKIEINETGATLEVILICGVDNQFMFCEIIRILHKENVEVVNANSSTIGDSVIHVVHGEVPQPIFQFGATKVSEKLKWFVNGSFSDIEMEPELWDFDIGAAETWGLLDLTLDNGLPPN</sequence>
<keyword evidence="3" id="KW-0804">Transcription</keyword>
<evidence type="ECO:0000256" key="4">
    <source>
        <dbReference type="ARBA" id="ARBA00023242"/>
    </source>
</evidence>
<gene>
    <name evidence="8" type="ORF">VNO78_13846</name>
</gene>
<dbReference type="PROSITE" id="PS50888">
    <property type="entry name" value="BHLH"/>
    <property type="match status" value="1"/>
</dbReference>
<evidence type="ECO:0000256" key="6">
    <source>
        <dbReference type="SAM" id="MobiDB-lite"/>
    </source>
</evidence>
<evidence type="ECO:0000256" key="2">
    <source>
        <dbReference type="ARBA" id="ARBA00023015"/>
    </source>
</evidence>
<dbReference type="GO" id="GO:0000981">
    <property type="term" value="F:DNA-binding transcription factor activity, RNA polymerase II-specific"/>
    <property type="evidence" value="ECO:0007669"/>
    <property type="project" value="TreeGrafter"/>
</dbReference>
<evidence type="ECO:0000313" key="8">
    <source>
        <dbReference type="EMBL" id="KAK7401953.1"/>
    </source>
</evidence>
<keyword evidence="5" id="KW-0175">Coiled coil</keyword>
<keyword evidence="2" id="KW-0805">Transcription regulation</keyword>
<dbReference type="PANTHER" id="PTHR13935:SF63">
    <property type="entry name" value="BHLH DOMAIN-CONTAINING PROTEIN"/>
    <property type="match status" value="1"/>
</dbReference>
<accession>A0AAN9SZC0</accession>
<evidence type="ECO:0000256" key="3">
    <source>
        <dbReference type="ARBA" id="ARBA00023163"/>
    </source>
</evidence>
<dbReference type="InterPro" id="IPR011598">
    <property type="entry name" value="bHLH_dom"/>
</dbReference>
<dbReference type="Proteomes" id="UP001386955">
    <property type="component" value="Unassembled WGS sequence"/>
</dbReference>
<dbReference type="SMART" id="SM00353">
    <property type="entry name" value="HLH"/>
    <property type="match status" value="1"/>
</dbReference>
<evidence type="ECO:0000313" key="9">
    <source>
        <dbReference type="Proteomes" id="UP001386955"/>
    </source>
</evidence>
<proteinExistence type="predicted"/>
<evidence type="ECO:0000256" key="1">
    <source>
        <dbReference type="ARBA" id="ARBA00004123"/>
    </source>
</evidence>
<name>A0AAN9SZC0_PSOTE</name>